<feature type="domain" description="GIY-YIG" evidence="1">
    <location>
        <begin position="232"/>
        <end position="329"/>
    </location>
</feature>
<dbReference type="Pfam" id="PF26215">
    <property type="entry name" value="HTH_animal"/>
    <property type="match status" value="1"/>
</dbReference>
<accession>A0A974C4F4</accession>
<protein>
    <recommendedName>
        <fullName evidence="1">GIY-YIG domain-containing protein</fullName>
    </recommendedName>
</protein>
<dbReference type="InterPro" id="IPR058912">
    <property type="entry name" value="HTH_animal"/>
</dbReference>
<dbReference type="PANTHER" id="PTHR21301:SF13">
    <property type="match status" value="1"/>
</dbReference>
<evidence type="ECO:0000313" key="3">
    <source>
        <dbReference type="Proteomes" id="UP000694892"/>
    </source>
</evidence>
<dbReference type="Proteomes" id="UP000694892">
    <property type="component" value="Chromosome 8S"/>
</dbReference>
<dbReference type="PANTHER" id="PTHR21301">
    <property type="entry name" value="REVERSE TRANSCRIPTASE"/>
    <property type="match status" value="1"/>
</dbReference>
<evidence type="ECO:0000313" key="2">
    <source>
        <dbReference type="EMBL" id="OCT65976.1"/>
    </source>
</evidence>
<name>A0A974C4F4_XENLA</name>
<organism evidence="2 3">
    <name type="scientific">Xenopus laevis</name>
    <name type="common">African clawed frog</name>
    <dbReference type="NCBI Taxonomy" id="8355"/>
    <lineage>
        <taxon>Eukaryota</taxon>
        <taxon>Metazoa</taxon>
        <taxon>Chordata</taxon>
        <taxon>Craniata</taxon>
        <taxon>Vertebrata</taxon>
        <taxon>Euteleostomi</taxon>
        <taxon>Amphibia</taxon>
        <taxon>Batrachia</taxon>
        <taxon>Anura</taxon>
        <taxon>Pipoidea</taxon>
        <taxon>Pipidae</taxon>
        <taxon>Xenopodinae</taxon>
        <taxon>Xenopus</taxon>
        <taxon>Xenopus</taxon>
    </lineage>
</organism>
<dbReference type="InterPro" id="IPR000305">
    <property type="entry name" value="GIY-YIG_endonuc"/>
</dbReference>
<dbReference type="EMBL" id="CM004481">
    <property type="protein sequence ID" value="OCT65976.1"/>
    <property type="molecule type" value="Genomic_DNA"/>
</dbReference>
<proteinExistence type="predicted"/>
<dbReference type="AlphaFoldDB" id="A0A974C4F4"/>
<reference evidence="3" key="1">
    <citation type="journal article" date="2016" name="Nature">
        <title>Genome evolution in the allotetraploid frog Xenopus laevis.</title>
        <authorList>
            <person name="Session A.M."/>
            <person name="Uno Y."/>
            <person name="Kwon T."/>
            <person name="Chapman J.A."/>
            <person name="Toyoda A."/>
            <person name="Takahashi S."/>
            <person name="Fukui A."/>
            <person name="Hikosaka A."/>
            <person name="Suzuki A."/>
            <person name="Kondo M."/>
            <person name="van Heeringen S.J."/>
            <person name="Quigley I."/>
            <person name="Heinz S."/>
            <person name="Ogino H."/>
            <person name="Ochi H."/>
            <person name="Hellsten U."/>
            <person name="Lyons J.B."/>
            <person name="Simakov O."/>
            <person name="Putnam N."/>
            <person name="Stites J."/>
            <person name="Kuroki Y."/>
            <person name="Tanaka T."/>
            <person name="Michiue T."/>
            <person name="Watanabe M."/>
            <person name="Bogdanovic O."/>
            <person name="Lister R."/>
            <person name="Georgiou G."/>
            <person name="Paranjpe S.S."/>
            <person name="van Kruijsbergen I."/>
            <person name="Shu S."/>
            <person name="Carlson J."/>
            <person name="Kinoshita T."/>
            <person name="Ohta Y."/>
            <person name="Mawaribuchi S."/>
            <person name="Jenkins J."/>
            <person name="Grimwood J."/>
            <person name="Schmutz J."/>
            <person name="Mitros T."/>
            <person name="Mozaffari S.V."/>
            <person name="Suzuki Y."/>
            <person name="Haramoto Y."/>
            <person name="Yamamoto T.S."/>
            <person name="Takagi C."/>
            <person name="Heald R."/>
            <person name="Miller K."/>
            <person name="Haudenschild C."/>
            <person name="Kitzman J."/>
            <person name="Nakayama T."/>
            <person name="Izutsu Y."/>
            <person name="Robert J."/>
            <person name="Fortriede J."/>
            <person name="Burns K."/>
            <person name="Lotay V."/>
            <person name="Karimi K."/>
            <person name="Yasuoka Y."/>
            <person name="Dichmann D.S."/>
            <person name="Flajnik M.F."/>
            <person name="Houston D.W."/>
            <person name="Shendure J."/>
            <person name="DuPasquier L."/>
            <person name="Vize P.D."/>
            <person name="Zorn A.M."/>
            <person name="Ito M."/>
            <person name="Marcotte E.M."/>
            <person name="Wallingford J.B."/>
            <person name="Ito Y."/>
            <person name="Asashima M."/>
            <person name="Ueno N."/>
            <person name="Matsuda Y."/>
            <person name="Veenstra G.J."/>
            <person name="Fujiyama A."/>
            <person name="Harland R.M."/>
            <person name="Taira M."/>
            <person name="Rokhsar D.S."/>
        </authorList>
    </citation>
    <scope>NUCLEOTIDE SEQUENCE [LARGE SCALE GENOMIC DNA]</scope>
    <source>
        <strain evidence="3">J</strain>
    </source>
</reference>
<dbReference type="PROSITE" id="PS50164">
    <property type="entry name" value="GIY_YIG"/>
    <property type="match status" value="1"/>
</dbReference>
<sequence>MVNFLDIKIFRDQQGNLATTLYRKETATNSLLHASSQHPQKTITGIPVGQYLRIRRICSNQDDFKIEAKKLYERFRERGYSHNSLKKAYKKALDTNRQSLLVSKDSNSKVNRRNGNDNTKQFRLIGDYSAEHNTIKHIVNKHWYILQQDSQLREVIGESPLITFRRSKNLRDKLTRSHYTQASRTTWLTSKMKGCYKCGDCLACPLVAKTHNVMQSRDNVDYTIKNYMNCKSTCVVYLMQCACGKVYVGKTLREFRMRILEHVGDVKHKRNTSIAVHINECHNGNIKVMQFSAVEQLKQTSRIGDVNKKLLQAEARWIYAMNSKSPNGLNEGFTFSPFL</sequence>
<evidence type="ECO:0000259" key="1">
    <source>
        <dbReference type="PROSITE" id="PS50164"/>
    </source>
</evidence>
<gene>
    <name evidence="2" type="ORF">XELAEV_18042230mg</name>
</gene>